<dbReference type="Gene3D" id="3.40.190.10">
    <property type="entry name" value="Periplasmic binding protein-like II"/>
    <property type="match status" value="2"/>
</dbReference>
<keyword evidence="3 4" id="KW-0592">Phosphate transport</keyword>
<dbReference type="EMBL" id="JACCAC010000001">
    <property type="protein sequence ID" value="NYG54657.1"/>
    <property type="molecule type" value="Genomic_DNA"/>
</dbReference>
<dbReference type="InterPro" id="IPR005673">
    <property type="entry name" value="ABC_phos-bd_PstS"/>
</dbReference>
<feature type="chain" id="PRO_5038517220" description="Phosphate-binding protein" evidence="6">
    <location>
        <begin position="26"/>
        <end position="370"/>
    </location>
</feature>
<dbReference type="Pfam" id="PF12849">
    <property type="entry name" value="PBP_like_2"/>
    <property type="match status" value="1"/>
</dbReference>
<evidence type="ECO:0000313" key="9">
    <source>
        <dbReference type="Proteomes" id="UP000544110"/>
    </source>
</evidence>
<evidence type="ECO:0000256" key="4">
    <source>
        <dbReference type="PIRNR" id="PIRNR002756"/>
    </source>
</evidence>
<feature type="region of interest" description="Disordered" evidence="5">
    <location>
        <begin position="173"/>
        <end position="192"/>
    </location>
</feature>
<feature type="domain" description="PBP" evidence="7">
    <location>
        <begin position="40"/>
        <end position="338"/>
    </location>
</feature>
<proteinExistence type="inferred from homology"/>
<dbReference type="InterPro" id="IPR050962">
    <property type="entry name" value="Phosphate-bind_PstS"/>
</dbReference>
<dbReference type="GO" id="GO:0035435">
    <property type="term" value="P:phosphate ion transmembrane transport"/>
    <property type="evidence" value="ECO:0007669"/>
    <property type="project" value="InterPro"/>
</dbReference>
<dbReference type="PANTHER" id="PTHR42996">
    <property type="entry name" value="PHOSPHATE-BINDING PROTEIN PSTS"/>
    <property type="match status" value="1"/>
</dbReference>
<evidence type="ECO:0000256" key="3">
    <source>
        <dbReference type="ARBA" id="ARBA00022592"/>
    </source>
</evidence>
<evidence type="ECO:0000259" key="7">
    <source>
        <dbReference type="Pfam" id="PF12849"/>
    </source>
</evidence>
<evidence type="ECO:0000313" key="8">
    <source>
        <dbReference type="EMBL" id="NYG54657.1"/>
    </source>
</evidence>
<dbReference type="GO" id="GO:0043190">
    <property type="term" value="C:ATP-binding cassette (ABC) transporter complex"/>
    <property type="evidence" value="ECO:0007669"/>
    <property type="project" value="InterPro"/>
</dbReference>
<dbReference type="GO" id="GO:0042301">
    <property type="term" value="F:phosphate ion binding"/>
    <property type="evidence" value="ECO:0007669"/>
    <property type="project" value="InterPro"/>
</dbReference>
<evidence type="ECO:0000256" key="2">
    <source>
        <dbReference type="ARBA" id="ARBA00022448"/>
    </source>
</evidence>
<sequence length="370" mass="37730">MRTTSFRRALVPGVAALALAVSGCAAGNDTSSASGSEGGESSLSGELAIGGASSQEAAQNAWIVGFQEANPDVTVTYDPVGSGGGRESFINGTYPTAGTDAYLTDDEGELSAATERCGGTAPIEIPNYVSPIAIVFNVDGVDELDLSPEAIAGIFAGEITQWDDPAIAETNPDADLPSEPINPVHRGDESGTTENFTTYLDAVAPDVWDAGVVETWPTEYGGEAGQGTSGVISAVTNGTNAIGYADASQAGDLAVANVGVGDEFVGPTPEAAAAILSASPRVEGREPQSFVFELDYTTAEAGTYPIVLVSYMMACQSYDGDGQGELAKAYLEYVLSPEGQEQGATEAGSAPLADDLEAEVTELVEGIQVG</sequence>
<keyword evidence="9" id="KW-1185">Reference proteome</keyword>
<accession>A0A7Y9UL43</accession>
<reference evidence="8 9" key="1">
    <citation type="submission" date="2020-07" db="EMBL/GenBank/DDBJ databases">
        <title>Sequencing the genomes of 1000 actinobacteria strains.</title>
        <authorList>
            <person name="Klenk H.-P."/>
        </authorList>
    </citation>
    <scope>NUCLEOTIDE SEQUENCE [LARGE SCALE GENOMIC DNA]</scope>
    <source>
        <strain evidence="8 9">DSM 24552</strain>
    </source>
</reference>
<dbReference type="PIRSF" id="PIRSF002756">
    <property type="entry name" value="PstS"/>
    <property type="match status" value="1"/>
</dbReference>
<name>A0A7Y9UL43_9ACTN</name>
<dbReference type="Proteomes" id="UP000544110">
    <property type="component" value="Unassembled WGS sequence"/>
</dbReference>
<feature type="signal peptide" evidence="6">
    <location>
        <begin position="1"/>
        <end position="25"/>
    </location>
</feature>
<comment type="caution">
    <text evidence="8">The sequence shown here is derived from an EMBL/GenBank/DDBJ whole genome shotgun (WGS) entry which is preliminary data.</text>
</comment>
<evidence type="ECO:0000256" key="1">
    <source>
        <dbReference type="ARBA" id="ARBA00008725"/>
    </source>
</evidence>
<organism evidence="8 9">
    <name type="scientific">Nocardioides perillae</name>
    <dbReference type="NCBI Taxonomy" id="1119534"/>
    <lineage>
        <taxon>Bacteria</taxon>
        <taxon>Bacillati</taxon>
        <taxon>Actinomycetota</taxon>
        <taxon>Actinomycetes</taxon>
        <taxon>Propionibacteriales</taxon>
        <taxon>Nocardioidaceae</taxon>
        <taxon>Nocardioides</taxon>
    </lineage>
</organism>
<keyword evidence="6" id="KW-0732">Signal</keyword>
<comment type="similarity">
    <text evidence="1 4">Belongs to the PstS family.</text>
</comment>
<gene>
    <name evidence="8" type="ORF">BJ989_000961</name>
</gene>
<protein>
    <recommendedName>
        <fullName evidence="4">Phosphate-binding protein</fullName>
    </recommendedName>
</protein>
<dbReference type="SUPFAM" id="SSF53850">
    <property type="entry name" value="Periplasmic binding protein-like II"/>
    <property type="match status" value="1"/>
</dbReference>
<evidence type="ECO:0000256" key="5">
    <source>
        <dbReference type="SAM" id="MobiDB-lite"/>
    </source>
</evidence>
<dbReference type="PANTHER" id="PTHR42996:SF1">
    <property type="entry name" value="PHOSPHATE-BINDING PROTEIN PSTS"/>
    <property type="match status" value="1"/>
</dbReference>
<keyword evidence="2 4" id="KW-0813">Transport</keyword>
<dbReference type="PROSITE" id="PS51257">
    <property type="entry name" value="PROKAR_LIPOPROTEIN"/>
    <property type="match status" value="1"/>
</dbReference>
<dbReference type="RefSeq" id="WP_179517235.1">
    <property type="nucleotide sequence ID" value="NZ_JACCAC010000001.1"/>
</dbReference>
<evidence type="ECO:0000256" key="6">
    <source>
        <dbReference type="SAM" id="SignalP"/>
    </source>
</evidence>
<dbReference type="AlphaFoldDB" id="A0A7Y9UL43"/>
<dbReference type="CDD" id="cd13565">
    <property type="entry name" value="PBP2_PstS"/>
    <property type="match status" value="1"/>
</dbReference>
<dbReference type="InterPro" id="IPR024370">
    <property type="entry name" value="PBP_domain"/>
</dbReference>